<feature type="region of interest" description="Disordered" evidence="5">
    <location>
        <begin position="1"/>
        <end position="26"/>
    </location>
</feature>
<dbReference type="PROSITE" id="PS00026">
    <property type="entry name" value="CHIT_BIND_I_1"/>
    <property type="match status" value="1"/>
</dbReference>
<evidence type="ECO:0000259" key="6">
    <source>
        <dbReference type="PROSITE" id="PS50941"/>
    </source>
</evidence>
<keyword evidence="1 4" id="KW-0147">Chitin-binding</keyword>
<evidence type="ECO:0000256" key="5">
    <source>
        <dbReference type="SAM" id="MobiDB-lite"/>
    </source>
</evidence>
<feature type="domain" description="Chitin-binding type-1" evidence="6">
    <location>
        <begin position="408"/>
        <end position="442"/>
    </location>
</feature>
<gene>
    <name evidence="7" type="ORF">MTR67_044994</name>
</gene>
<keyword evidence="3 4" id="KW-1015">Disulfide bond</keyword>
<sequence>MADATSSDQSGGSTNNTIDSNHPLYMHPSDNPGAMLVPVQFAGIGFRSWRRSVLRSLSVKNKLGFINGDCPRPQSNDSSYRQWERCDDIVTSWILNSLSKEIADSVEYVQDSAELWRELEDRYEQTNSAKLYQIQREINDLSQGSLDITGYYTKLKKLWEELSTLNAKAQCTCNCTCGAKALVHKAEQDRRLIQFLMGLNEIYTVIRGSILMMNPLPTMAQAFSLLVQDEHQREIKPSNHFNVEATALHAGNVRPSSSNIRPSSSYKTNYAPNGSHGHSQLQYKDKFCTYCNRTGHLIEKCYQLHGYPTNSNNPSPNHRNNPTPRPNTFRKGNQRTNKGSGNNVVANANCTPDFTPGKRLDEEMYNVSLTKDQYGHVQGILQKFHREHENEGSNNNPNLANGPATDFAEQCDSQAGGALCASGLCCSKFGWCGDTNDYCGPGRGPGPGPLGDLDVHHLKFHLVKETIIFIIIMRLSMLLGLFLASAPRAMSLPVKVKLRTSHETTATQSASDRFCRFVNRWIVLKFELGVLSIWFLQFNGGDRIWRQSASDRFCRFVNRWIVLKFELGVLSIWFLQFNGGDRIWRETTGLPSRDLNSISIFYLTRISGIVRKIREQELTNLIMSSSQGKGAIHKNSMVLKLDYMKVKTTFTNQLKKYIQEVETIVLEVLYCTRPSSSGD</sequence>
<feature type="region of interest" description="Disordered" evidence="5">
    <location>
        <begin position="249"/>
        <end position="279"/>
    </location>
</feature>
<dbReference type="PRINTS" id="PR00451">
    <property type="entry name" value="CHITINBINDNG"/>
</dbReference>
<evidence type="ECO:0000256" key="4">
    <source>
        <dbReference type="PROSITE-ProRule" id="PRU00261"/>
    </source>
</evidence>
<dbReference type="InterPro" id="IPR001002">
    <property type="entry name" value="Chitin-bd_1"/>
</dbReference>
<dbReference type="AlphaFoldDB" id="A0AAF0UTP8"/>
<evidence type="ECO:0000256" key="2">
    <source>
        <dbReference type="ARBA" id="ARBA00022729"/>
    </source>
</evidence>
<dbReference type="Pfam" id="PF14244">
    <property type="entry name" value="Retrotran_gag_3"/>
    <property type="match status" value="1"/>
</dbReference>
<dbReference type="PANTHER" id="PTHR37610:SF40">
    <property type="entry name" value="OS01G0909600 PROTEIN"/>
    <property type="match status" value="1"/>
</dbReference>
<feature type="compositionally biased region" description="Polar residues" evidence="5">
    <location>
        <begin position="1"/>
        <end position="20"/>
    </location>
</feature>
<keyword evidence="2" id="KW-0732">Signal</keyword>
<dbReference type="Gene3D" id="3.30.60.10">
    <property type="entry name" value="Endochitinase-like"/>
    <property type="match status" value="1"/>
</dbReference>
<feature type="disulfide bond" evidence="4">
    <location>
        <begin position="411"/>
        <end position="426"/>
    </location>
</feature>
<comment type="caution">
    <text evidence="4">Lacks conserved residue(s) required for the propagation of feature annotation.</text>
</comment>
<accession>A0AAF0UTP8</accession>
<evidence type="ECO:0000313" key="7">
    <source>
        <dbReference type="EMBL" id="WMV51609.1"/>
    </source>
</evidence>
<dbReference type="Pfam" id="PF00187">
    <property type="entry name" value="Chitin_bind_1"/>
    <property type="match status" value="1"/>
</dbReference>
<dbReference type="PANTHER" id="PTHR37610">
    <property type="entry name" value="CCHC-TYPE DOMAIN-CONTAINING PROTEIN"/>
    <property type="match status" value="1"/>
</dbReference>
<keyword evidence="8" id="KW-1185">Reference proteome</keyword>
<protein>
    <recommendedName>
        <fullName evidence="6">Chitin-binding type-1 domain-containing protein</fullName>
    </recommendedName>
</protein>
<dbReference type="EMBL" id="CP133621">
    <property type="protein sequence ID" value="WMV51609.1"/>
    <property type="molecule type" value="Genomic_DNA"/>
</dbReference>
<evidence type="ECO:0000313" key="8">
    <source>
        <dbReference type="Proteomes" id="UP001234989"/>
    </source>
</evidence>
<feature type="compositionally biased region" description="Low complexity" evidence="5">
    <location>
        <begin position="254"/>
        <end position="265"/>
    </location>
</feature>
<reference evidence="7" key="1">
    <citation type="submission" date="2023-08" db="EMBL/GenBank/DDBJ databases">
        <title>A de novo genome assembly of Solanum verrucosum Schlechtendal, a Mexican diploid species geographically isolated from the other diploid A-genome species in potato relatives.</title>
        <authorList>
            <person name="Hosaka K."/>
        </authorList>
    </citation>
    <scope>NUCLEOTIDE SEQUENCE</scope>
    <source>
        <tissue evidence="7">Young leaves</tissue>
    </source>
</reference>
<dbReference type="InterPro" id="IPR036861">
    <property type="entry name" value="Endochitinase-like_sf"/>
</dbReference>
<evidence type="ECO:0000256" key="3">
    <source>
        <dbReference type="ARBA" id="ARBA00023157"/>
    </source>
</evidence>
<dbReference type="InterPro" id="IPR018371">
    <property type="entry name" value="Chitin-binding_1_CS"/>
</dbReference>
<dbReference type="Proteomes" id="UP001234989">
    <property type="component" value="Chromosome 10"/>
</dbReference>
<evidence type="ECO:0000256" key="1">
    <source>
        <dbReference type="ARBA" id="ARBA00022669"/>
    </source>
</evidence>
<feature type="disulfide bond" evidence="4">
    <location>
        <begin position="420"/>
        <end position="432"/>
    </location>
</feature>
<feature type="compositionally biased region" description="Polar residues" evidence="5">
    <location>
        <begin position="266"/>
        <end position="279"/>
    </location>
</feature>
<feature type="disulfide bond" evidence="4">
    <location>
        <begin position="425"/>
        <end position="439"/>
    </location>
</feature>
<dbReference type="InterPro" id="IPR029472">
    <property type="entry name" value="Copia-like_N"/>
</dbReference>
<dbReference type="SUPFAM" id="SSF57016">
    <property type="entry name" value="Plant lectins/antimicrobial peptides"/>
    <property type="match status" value="1"/>
</dbReference>
<dbReference type="CDD" id="cd06921">
    <property type="entry name" value="ChtBD1_GH19_hevein"/>
    <property type="match status" value="1"/>
</dbReference>
<organism evidence="7 8">
    <name type="scientific">Solanum verrucosum</name>
    <dbReference type="NCBI Taxonomy" id="315347"/>
    <lineage>
        <taxon>Eukaryota</taxon>
        <taxon>Viridiplantae</taxon>
        <taxon>Streptophyta</taxon>
        <taxon>Embryophyta</taxon>
        <taxon>Tracheophyta</taxon>
        <taxon>Spermatophyta</taxon>
        <taxon>Magnoliopsida</taxon>
        <taxon>eudicotyledons</taxon>
        <taxon>Gunneridae</taxon>
        <taxon>Pentapetalae</taxon>
        <taxon>asterids</taxon>
        <taxon>lamiids</taxon>
        <taxon>Solanales</taxon>
        <taxon>Solanaceae</taxon>
        <taxon>Solanoideae</taxon>
        <taxon>Solaneae</taxon>
        <taxon>Solanum</taxon>
    </lineage>
</organism>
<feature type="region of interest" description="Disordered" evidence="5">
    <location>
        <begin position="309"/>
        <end position="347"/>
    </location>
</feature>
<feature type="non-terminal residue" evidence="7">
    <location>
        <position position="679"/>
    </location>
</feature>
<feature type="compositionally biased region" description="Polar residues" evidence="5">
    <location>
        <begin position="330"/>
        <end position="347"/>
    </location>
</feature>
<proteinExistence type="predicted"/>
<dbReference type="GO" id="GO:0008061">
    <property type="term" value="F:chitin binding"/>
    <property type="evidence" value="ECO:0007669"/>
    <property type="project" value="UniProtKB-UniRule"/>
</dbReference>
<dbReference type="SMART" id="SM00270">
    <property type="entry name" value="ChtBD1"/>
    <property type="match status" value="1"/>
</dbReference>
<dbReference type="PROSITE" id="PS50941">
    <property type="entry name" value="CHIT_BIND_I_2"/>
    <property type="match status" value="1"/>
</dbReference>
<feature type="compositionally biased region" description="Low complexity" evidence="5">
    <location>
        <begin position="309"/>
        <end position="322"/>
    </location>
</feature>
<name>A0AAF0UTP8_SOLVR</name>